<dbReference type="Gene3D" id="2.60.120.200">
    <property type="match status" value="1"/>
</dbReference>
<dbReference type="SUPFAM" id="SSF49899">
    <property type="entry name" value="Concanavalin A-like lectins/glucanases"/>
    <property type="match status" value="1"/>
</dbReference>
<keyword evidence="4" id="KW-0732">Signal</keyword>
<dbReference type="AlphaFoldDB" id="A0A1J1J7G4"/>
<dbReference type="InterPro" id="IPR048287">
    <property type="entry name" value="TSPN-like_N"/>
</dbReference>
<dbReference type="GO" id="GO:0005615">
    <property type="term" value="C:extracellular space"/>
    <property type="evidence" value="ECO:0007669"/>
    <property type="project" value="TreeGrafter"/>
</dbReference>
<gene>
    <name evidence="6" type="ORF">CLUMA_CG021352</name>
</gene>
<evidence type="ECO:0000256" key="3">
    <source>
        <dbReference type="SAM" id="MobiDB-lite"/>
    </source>
</evidence>
<keyword evidence="1" id="KW-0964">Secreted</keyword>
<protein>
    <submittedName>
        <fullName evidence="6">CLUMA_CG021352, isoform A</fullName>
    </submittedName>
</protein>
<dbReference type="InterPro" id="IPR008160">
    <property type="entry name" value="Collagen"/>
</dbReference>
<feature type="region of interest" description="Disordered" evidence="3">
    <location>
        <begin position="274"/>
        <end position="483"/>
    </location>
</feature>
<dbReference type="SMART" id="SM00210">
    <property type="entry name" value="TSPN"/>
    <property type="match status" value="1"/>
</dbReference>
<feature type="compositionally biased region" description="Low complexity" evidence="3">
    <location>
        <begin position="513"/>
        <end position="528"/>
    </location>
</feature>
<dbReference type="Proteomes" id="UP000183832">
    <property type="component" value="Unassembled WGS sequence"/>
</dbReference>
<keyword evidence="7" id="KW-1185">Reference proteome</keyword>
<sequence length="649" mass="68738">MKIEFVILLVLSLLVTSSIAQANNRDGPCGQWRPGDADLGTWDIIREFQMDNYESRYEIISRTEGSNSFQTAYRLENSANFSMRAEDAFPRGTPFEFSFECTYRERQRQPDPWHLFHLTNSNEESQLSVTLNPGKETLQLSLPDAKGDLQMVEFHSTRLFDQRWHKIMLGVTESQAKLWVDCQPVKSVQGYYDSPLRERGQYDIHDGTLSIAQVSKVPSYQSAPPIDLQWMVMTCDPSRPLRQNCDEIPGYDVAGVAPEFLEGPEPKPCQVCPRGPQGLNGTDGRPGQKGERGFPGPIGPMGIPGFSPPAVKGEKGEQGLRGFDGRDGAAGRNGVPGLRGDRGERGFPGLPGLPGTGGTGGSVVVREGQKGERGEIGLMGLQGERGERGESGSDGRPGYDGVKGEKGEVGLRGFDGRPGPQGPSGPPGPPGESSGGHSRGMGVHYVLGGGTGARGEPGPQGQRGQQGPPGENGQPGRSFSEEEVREICYSVLRNQLEELTANLQGPQGPPGQPGKRGPQGSQGDQGQQGEKGRQGYQGIQGLPGMPGPHGEAGYPGEPGERGEKGDRGEEGIGRQGPPGPQGPTGATGADGMTGNPGRPGPQGEQGSTGNVGPRGPPGSAGQCPVDCYQAMTQANALYYSRAQGNQKGP</sequence>
<dbReference type="InterPro" id="IPR013320">
    <property type="entry name" value="ConA-like_dom_sf"/>
</dbReference>
<feature type="domain" description="Thrombospondin-like N-terminal" evidence="5">
    <location>
        <begin position="35"/>
        <end position="237"/>
    </location>
</feature>
<feature type="compositionally biased region" description="Low complexity" evidence="3">
    <location>
        <begin position="300"/>
        <end position="309"/>
    </location>
</feature>
<feature type="compositionally biased region" description="Basic and acidic residues" evidence="3">
    <location>
        <begin position="558"/>
        <end position="572"/>
    </location>
</feature>
<dbReference type="EMBL" id="CVRI01000075">
    <property type="protein sequence ID" value="CRL08328.1"/>
    <property type="molecule type" value="Genomic_DNA"/>
</dbReference>
<evidence type="ECO:0000313" key="6">
    <source>
        <dbReference type="EMBL" id="CRL08328.1"/>
    </source>
</evidence>
<dbReference type="Pfam" id="PF01391">
    <property type="entry name" value="Collagen"/>
    <property type="match status" value="4"/>
</dbReference>
<feature type="region of interest" description="Disordered" evidence="3">
    <location>
        <begin position="502"/>
        <end position="625"/>
    </location>
</feature>
<dbReference type="PANTHER" id="PTHR24023">
    <property type="entry name" value="COLLAGEN ALPHA"/>
    <property type="match status" value="1"/>
</dbReference>
<dbReference type="PANTHER" id="PTHR24023:SF1082">
    <property type="entry name" value="COLLAGEN TRIPLE HELIX REPEAT"/>
    <property type="match status" value="1"/>
</dbReference>
<dbReference type="OrthoDB" id="5983381at2759"/>
<evidence type="ECO:0000256" key="2">
    <source>
        <dbReference type="ARBA" id="ARBA00022737"/>
    </source>
</evidence>
<feature type="compositionally biased region" description="Pro residues" evidence="3">
    <location>
        <begin position="420"/>
        <end position="430"/>
    </location>
</feature>
<evidence type="ECO:0000313" key="7">
    <source>
        <dbReference type="Proteomes" id="UP000183832"/>
    </source>
</evidence>
<proteinExistence type="predicted"/>
<reference evidence="6 7" key="1">
    <citation type="submission" date="2015-04" db="EMBL/GenBank/DDBJ databases">
        <authorList>
            <person name="Syromyatnikov M.Y."/>
            <person name="Popov V.N."/>
        </authorList>
    </citation>
    <scope>NUCLEOTIDE SEQUENCE [LARGE SCALE GENOMIC DNA]</scope>
</reference>
<feature type="compositionally biased region" description="Basic and acidic residues" evidence="3">
    <location>
        <begin position="312"/>
        <end position="329"/>
    </location>
</feature>
<name>A0A1J1J7G4_9DIPT</name>
<accession>A0A1J1J7G4</accession>
<dbReference type="GO" id="GO:0031012">
    <property type="term" value="C:extracellular matrix"/>
    <property type="evidence" value="ECO:0007669"/>
    <property type="project" value="TreeGrafter"/>
</dbReference>
<dbReference type="STRING" id="568069.A0A1J1J7G4"/>
<evidence type="ECO:0000256" key="4">
    <source>
        <dbReference type="SAM" id="SignalP"/>
    </source>
</evidence>
<evidence type="ECO:0000256" key="1">
    <source>
        <dbReference type="ARBA" id="ARBA00022525"/>
    </source>
</evidence>
<feature type="compositionally biased region" description="Basic and acidic residues" evidence="3">
    <location>
        <begin position="384"/>
        <end position="393"/>
    </location>
</feature>
<evidence type="ECO:0000259" key="5">
    <source>
        <dbReference type="SMART" id="SM00210"/>
    </source>
</evidence>
<feature type="signal peptide" evidence="4">
    <location>
        <begin position="1"/>
        <end position="20"/>
    </location>
</feature>
<keyword evidence="2" id="KW-0677">Repeat</keyword>
<feature type="chain" id="PRO_5013380450" evidence="4">
    <location>
        <begin position="21"/>
        <end position="649"/>
    </location>
</feature>
<feature type="compositionally biased region" description="Low complexity" evidence="3">
    <location>
        <begin position="456"/>
        <end position="477"/>
    </location>
</feature>
<organism evidence="6 7">
    <name type="scientific">Clunio marinus</name>
    <dbReference type="NCBI Taxonomy" id="568069"/>
    <lineage>
        <taxon>Eukaryota</taxon>
        <taxon>Metazoa</taxon>
        <taxon>Ecdysozoa</taxon>
        <taxon>Arthropoda</taxon>
        <taxon>Hexapoda</taxon>
        <taxon>Insecta</taxon>
        <taxon>Pterygota</taxon>
        <taxon>Neoptera</taxon>
        <taxon>Endopterygota</taxon>
        <taxon>Diptera</taxon>
        <taxon>Nematocera</taxon>
        <taxon>Chironomoidea</taxon>
        <taxon>Chironomidae</taxon>
        <taxon>Clunio</taxon>
    </lineage>
</organism>
<feature type="compositionally biased region" description="Gly residues" evidence="3">
    <location>
        <begin position="352"/>
        <end position="361"/>
    </location>
</feature>
<dbReference type="Gene3D" id="1.20.5.320">
    <property type="entry name" value="6-Phosphogluconate Dehydrogenase, domain 3"/>
    <property type="match status" value="1"/>
</dbReference>
<dbReference type="InterPro" id="IPR050149">
    <property type="entry name" value="Collagen_superfamily"/>
</dbReference>
<feature type="compositionally biased region" description="Low complexity" evidence="3">
    <location>
        <begin position="548"/>
        <end position="557"/>
    </location>
</feature>